<gene>
    <name evidence="2" type="ORF">GCM10011348_28460</name>
</gene>
<keyword evidence="3" id="KW-1185">Reference proteome</keyword>
<protein>
    <recommendedName>
        <fullName evidence="1">Bacterial mobilisation domain-containing protein</fullName>
    </recommendedName>
</protein>
<accession>A0A918DV87</accession>
<name>A0A918DV87_9GAMM</name>
<dbReference type="AlphaFoldDB" id="A0A918DV87"/>
<feature type="domain" description="Bacterial mobilisation" evidence="1">
    <location>
        <begin position="141"/>
        <end position="180"/>
    </location>
</feature>
<dbReference type="EMBL" id="BMLT01000007">
    <property type="protein sequence ID" value="GGO83803.1"/>
    <property type="molecule type" value="Genomic_DNA"/>
</dbReference>
<dbReference type="Proteomes" id="UP000599578">
    <property type="component" value="Unassembled WGS sequence"/>
</dbReference>
<organism evidence="2 3">
    <name type="scientific">Marinobacterium nitratireducens</name>
    <dbReference type="NCBI Taxonomy" id="518897"/>
    <lineage>
        <taxon>Bacteria</taxon>
        <taxon>Pseudomonadati</taxon>
        <taxon>Pseudomonadota</taxon>
        <taxon>Gammaproteobacteria</taxon>
        <taxon>Oceanospirillales</taxon>
        <taxon>Oceanospirillaceae</taxon>
        <taxon>Marinobacterium</taxon>
    </lineage>
</organism>
<reference evidence="2 3" key="1">
    <citation type="journal article" date="2014" name="Int. J. Syst. Evol. Microbiol.">
        <title>Complete genome sequence of Corynebacterium casei LMG S-19264T (=DSM 44701T), isolated from a smear-ripened cheese.</title>
        <authorList>
            <consortium name="US DOE Joint Genome Institute (JGI-PGF)"/>
            <person name="Walter F."/>
            <person name="Albersmeier A."/>
            <person name="Kalinowski J."/>
            <person name="Ruckert C."/>
        </authorList>
    </citation>
    <scope>NUCLEOTIDE SEQUENCE [LARGE SCALE GENOMIC DNA]</scope>
    <source>
        <strain evidence="2 3">CGMCC 1.7286</strain>
    </source>
</reference>
<dbReference type="InterPro" id="IPR008687">
    <property type="entry name" value="MobC"/>
</dbReference>
<evidence type="ECO:0000259" key="1">
    <source>
        <dbReference type="Pfam" id="PF05713"/>
    </source>
</evidence>
<evidence type="ECO:0000313" key="3">
    <source>
        <dbReference type="Proteomes" id="UP000599578"/>
    </source>
</evidence>
<evidence type="ECO:0000313" key="2">
    <source>
        <dbReference type="EMBL" id="GGO83803.1"/>
    </source>
</evidence>
<sequence length="205" mass="23085">MLADGANIALDCHTRARHASAVDTLAMTKSIAKTRLSEDEKRAWQQFCDHCDTSESEMLRLMILRVCGGTVAAAPVGQAACKSNKITIRLTDRDQRTLMRRAEQEGYRNRTKWTTAVVLSALHREPVLTDQEAIALRESNRQLAAIGRNLNQLARVLNIEFREGDRIKLRAIEALVERIEQHKDKVAALLSRNMNRWSDDGPPGE</sequence>
<comment type="caution">
    <text evidence="2">The sequence shown here is derived from an EMBL/GenBank/DDBJ whole genome shotgun (WGS) entry which is preliminary data.</text>
</comment>
<dbReference type="Pfam" id="PF05713">
    <property type="entry name" value="MobC"/>
    <property type="match status" value="1"/>
</dbReference>
<proteinExistence type="predicted"/>